<feature type="transmembrane region" description="Helical" evidence="1">
    <location>
        <begin position="7"/>
        <end position="26"/>
    </location>
</feature>
<sequence length="87" mass="9006">MRRGRRAWLINGVLVVALVAAGWGAYKLLWPSSTNAAATNVRKAPVQRGSVVDTVSAAATVQSSYTASADFGTSGTITQINVKVGDA</sequence>
<dbReference type="Proteomes" id="UP001597045">
    <property type="component" value="Unassembled WGS sequence"/>
</dbReference>
<organism evidence="2 3">
    <name type="scientific">Kibdelosporangium lantanae</name>
    <dbReference type="NCBI Taxonomy" id="1497396"/>
    <lineage>
        <taxon>Bacteria</taxon>
        <taxon>Bacillati</taxon>
        <taxon>Actinomycetota</taxon>
        <taxon>Actinomycetes</taxon>
        <taxon>Pseudonocardiales</taxon>
        <taxon>Pseudonocardiaceae</taxon>
        <taxon>Kibdelosporangium</taxon>
    </lineage>
</organism>
<comment type="caution">
    <text evidence="2">The sequence shown here is derived from an EMBL/GenBank/DDBJ whole genome shotgun (WGS) entry which is preliminary data.</text>
</comment>
<evidence type="ECO:0000313" key="3">
    <source>
        <dbReference type="Proteomes" id="UP001597045"/>
    </source>
</evidence>
<keyword evidence="1" id="KW-0812">Transmembrane</keyword>
<evidence type="ECO:0000313" key="2">
    <source>
        <dbReference type="EMBL" id="MFD1051599.1"/>
    </source>
</evidence>
<proteinExistence type="predicted"/>
<gene>
    <name evidence="2" type="ORF">ACFQ1S_41645</name>
</gene>
<dbReference type="EMBL" id="JBHTIS010003721">
    <property type="protein sequence ID" value="MFD1051599.1"/>
    <property type="molecule type" value="Genomic_DNA"/>
</dbReference>
<evidence type="ECO:0000256" key="1">
    <source>
        <dbReference type="SAM" id="Phobius"/>
    </source>
</evidence>
<protein>
    <submittedName>
        <fullName evidence="2">RND transporter</fullName>
    </submittedName>
</protein>
<accession>A0ABW3MPT1</accession>
<keyword evidence="1" id="KW-1133">Transmembrane helix</keyword>
<name>A0ABW3MPT1_9PSEU</name>
<feature type="non-terminal residue" evidence="2">
    <location>
        <position position="87"/>
    </location>
</feature>
<reference evidence="3" key="1">
    <citation type="journal article" date="2019" name="Int. J. Syst. Evol. Microbiol.">
        <title>The Global Catalogue of Microorganisms (GCM) 10K type strain sequencing project: providing services to taxonomists for standard genome sequencing and annotation.</title>
        <authorList>
            <consortium name="The Broad Institute Genomics Platform"/>
            <consortium name="The Broad Institute Genome Sequencing Center for Infectious Disease"/>
            <person name="Wu L."/>
            <person name="Ma J."/>
        </authorList>
    </citation>
    <scope>NUCLEOTIDE SEQUENCE [LARGE SCALE GENOMIC DNA]</scope>
    <source>
        <strain evidence="3">JCM 31486</strain>
    </source>
</reference>
<keyword evidence="3" id="KW-1185">Reference proteome</keyword>
<keyword evidence="1" id="KW-0472">Membrane</keyword>